<protein>
    <submittedName>
        <fullName evidence="2">Uncharacterized protein</fullName>
    </submittedName>
</protein>
<gene>
    <name evidence="2" type="ORF">EDB92DRAFT_1827806</name>
</gene>
<keyword evidence="1" id="KW-0812">Transmembrane</keyword>
<dbReference type="Proteomes" id="UP001201163">
    <property type="component" value="Unassembled WGS sequence"/>
</dbReference>
<evidence type="ECO:0000313" key="2">
    <source>
        <dbReference type="EMBL" id="KAH9001616.1"/>
    </source>
</evidence>
<accession>A0AAD4QIC4</accession>
<organism evidence="2 3">
    <name type="scientific">Lactarius akahatsu</name>
    <dbReference type="NCBI Taxonomy" id="416441"/>
    <lineage>
        <taxon>Eukaryota</taxon>
        <taxon>Fungi</taxon>
        <taxon>Dikarya</taxon>
        <taxon>Basidiomycota</taxon>
        <taxon>Agaricomycotina</taxon>
        <taxon>Agaricomycetes</taxon>
        <taxon>Russulales</taxon>
        <taxon>Russulaceae</taxon>
        <taxon>Lactarius</taxon>
    </lineage>
</organism>
<dbReference type="AlphaFoldDB" id="A0AAD4QIC4"/>
<comment type="caution">
    <text evidence="2">The sequence shown here is derived from an EMBL/GenBank/DDBJ whole genome shotgun (WGS) entry which is preliminary data.</text>
</comment>
<evidence type="ECO:0000256" key="1">
    <source>
        <dbReference type="SAM" id="Phobius"/>
    </source>
</evidence>
<keyword evidence="1" id="KW-1133">Transmembrane helix</keyword>
<feature type="transmembrane region" description="Helical" evidence="1">
    <location>
        <begin position="27"/>
        <end position="46"/>
    </location>
</feature>
<dbReference type="EMBL" id="JAKELL010000001">
    <property type="protein sequence ID" value="KAH9001616.1"/>
    <property type="molecule type" value="Genomic_DNA"/>
</dbReference>
<evidence type="ECO:0000313" key="3">
    <source>
        <dbReference type="Proteomes" id="UP001201163"/>
    </source>
</evidence>
<name>A0AAD4QIC4_9AGAM</name>
<sequence>MTQPNGRGRKFMTTLQGLLRGRATKNISLLLLLATTATLYFVTYPANRHTPSIPTSIPLARQRKKDLLSGAGDPAWHTWRILNLREDIYGSRHPHF</sequence>
<keyword evidence="3" id="KW-1185">Reference proteome</keyword>
<keyword evidence="1" id="KW-0472">Membrane</keyword>
<reference evidence="2" key="1">
    <citation type="submission" date="2022-01" db="EMBL/GenBank/DDBJ databases">
        <title>Comparative genomics reveals a dynamic genome evolution in the ectomycorrhizal milk-cap (Lactarius) mushrooms.</title>
        <authorList>
            <consortium name="DOE Joint Genome Institute"/>
            <person name="Lebreton A."/>
            <person name="Tang N."/>
            <person name="Kuo A."/>
            <person name="LaButti K."/>
            <person name="Drula E."/>
            <person name="Barry K."/>
            <person name="Clum A."/>
            <person name="Lipzen A."/>
            <person name="Mousain D."/>
            <person name="Ng V."/>
            <person name="Wang R."/>
            <person name="Wang X."/>
            <person name="Dai Y."/>
            <person name="Henrissat B."/>
            <person name="Grigoriev I.V."/>
            <person name="Guerin-Laguette A."/>
            <person name="Yu F."/>
            <person name="Martin F.M."/>
        </authorList>
    </citation>
    <scope>NUCLEOTIDE SEQUENCE</scope>
    <source>
        <strain evidence="2">QP</strain>
    </source>
</reference>
<proteinExistence type="predicted"/>